<organism evidence="1 2">
    <name type="scientific">Deminuibacter soli</name>
    <dbReference type="NCBI Taxonomy" id="2291815"/>
    <lineage>
        <taxon>Bacteria</taxon>
        <taxon>Pseudomonadati</taxon>
        <taxon>Bacteroidota</taxon>
        <taxon>Chitinophagia</taxon>
        <taxon>Chitinophagales</taxon>
        <taxon>Chitinophagaceae</taxon>
        <taxon>Deminuibacter</taxon>
    </lineage>
</organism>
<comment type="caution">
    <text evidence="1">The sequence shown here is derived from an EMBL/GenBank/DDBJ whole genome shotgun (WGS) entry which is preliminary data.</text>
</comment>
<evidence type="ECO:0000313" key="2">
    <source>
        <dbReference type="Proteomes" id="UP000261284"/>
    </source>
</evidence>
<proteinExistence type="predicted"/>
<dbReference type="AlphaFoldDB" id="A0A3E1NRN0"/>
<dbReference type="SUPFAM" id="SSF48208">
    <property type="entry name" value="Six-hairpin glycosidases"/>
    <property type="match status" value="1"/>
</dbReference>
<gene>
    <name evidence="1" type="ORF">DXN05_00840</name>
</gene>
<dbReference type="GO" id="GO:0016740">
    <property type="term" value="F:transferase activity"/>
    <property type="evidence" value="ECO:0007669"/>
    <property type="project" value="UniProtKB-KW"/>
</dbReference>
<dbReference type="GO" id="GO:0005975">
    <property type="term" value="P:carbohydrate metabolic process"/>
    <property type="evidence" value="ECO:0007669"/>
    <property type="project" value="InterPro"/>
</dbReference>
<protein>
    <submittedName>
        <fullName evidence="1">Glycosyltransferase</fullName>
    </submittedName>
</protein>
<reference evidence="1 2" key="1">
    <citation type="submission" date="2018-08" db="EMBL/GenBank/DDBJ databases">
        <title>Chitinophagaceae sp. K23C18032701, a novel bacterium isolated from forest soil.</title>
        <authorList>
            <person name="Wang C."/>
        </authorList>
    </citation>
    <scope>NUCLEOTIDE SEQUENCE [LARGE SCALE GENOMIC DNA]</scope>
    <source>
        <strain evidence="1 2">K23C18032701</strain>
    </source>
</reference>
<dbReference type="InterPro" id="IPR008928">
    <property type="entry name" value="6-hairpin_glycosidase_sf"/>
</dbReference>
<dbReference type="OrthoDB" id="9765330at2"/>
<evidence type="ECO:0000313" key="1">
    <source>
        <dbReference type="EMBL" id="RFM30586.1"/>
    </source>
</evidence>
<dbReference type="EMBL" id="QTJU01000001">
    <property type="protein sequence ID" value="RFM30586.1"/>
    <property type="molecule type" value="Genomic_DNA"/>
</dbReference>
<dbReference type="Proteomes" id="UP000261284">
    <property type="component" value="Unassembled WGS sequence"/>
</dbReference>
<dbReference type="Gene3D" id="1.50.10.20">
    <property type="match status" value="1"/>
</dbReference>
<keyword evidence="1" id="KW-0808">Transferase</keyword>
<name>A0A3E1NRN0_9BACT</name>
<sequence>MPAVNWDHIVNLTDNTGIIQHALHNMPNRKEGYCIDDNARALLLTVFACRHEKDPVAHGLMPVYLSFIHYMQTDDGYFKNFMSYTKSCAEVYGSEDAYGRTMLALGYLINEGHNRLLVKTGREIFAKAFKHVDELVSLRGIANSIIGTCQYIKATYPDDRKEEAVVQLANKLLHGYTANQLDGWNWFDNILTYDNAILPLALLNAFEITMNKQYLDVALESMHFLESVVLKDAVLNPVGNAEWYRQGAQCSVFDQQGIDAMAMVLLYQQAFRITRNKKYVFRMQQCYQWFLGLNAVGVPLYDAATGGCCDGLQADGANSNQGAESTIAYWISHLVMVQTLKDIQE</sequence>
<keyword evidence="2" id="KW-1185">Reference proteome</keyword>
<accession>A0A3E1NRN0</accession>